<dbReference type="EMBL" id="CAJPVJ010003805">
    <property type="protein sequence ID" value="CAG2167961.1"/>
    <property type="molecule type" value="Genomic_DNA"/>
</dbReference>
<accession>A0A7R9QMH8</accession>
<gene>
    <name evidence="1" type="ORF">ONB1V03_LOCUS7455</name>
</gene>
<dbReference type="AlphaFoldDB" id="A0A7R9QMH8"/>
<protein>
    <submittedName>
        <fullName evidence="1">Uncharacterized protein</fullName>
    </submittedName>
</protein>
<dbReference type="EMBL" id="OC918630">
    <property type="protein sequence ID" value="CAD7649768.1"/>
    <property type="molecule type" value="Genomic_DNA"/>
</dbReference>
<proteinExistence type="predicted"/>
<evidence type="ECO:0000313" key="1">
    <source>
        <dbReference type="EMBL" id="CAD7649768.1"/>
    </source>
</evidence>
<evidence type="ECO:0000313" key="2">
    <source>
        <dbReference type="Proteomes" id="UP000728032"/>
    </source>
</evidence>
<keyword evidence="2" id="KW-1185">Reference proteome</keyword>
<organism evidence="1">
    <name type="scientific">Oppiella nova</name>
    <dbReference type="NCBI Taxonomy" id="334625"/>
    <lineage>
        <taxon>Eukaryota</taxon>
        <taxon>Metazoa</taxon>
        <taxon>Ecdysozoa</taxon>
        <taxon>Arthropoda</taxon>
        <taxon>Chelicerata</taxon>
        <taxon>Arachnida</taxon>
        <taxon>Acari</taxon>
        <taxon>Acariformes</taxon>
        <taxon>Sarcoptiformes</taxon>
        <taxon>Oribatida</taxon>
        <taxon>Brachypylina</taxon>
        <taxon>Oppioidea</taxon>
        <taxon>Oppiidae</taxon>
        <taxon>Oppiella</taxon>
    </lineage>
</organism>
<dbReference type="Proteomes" id="UP000728032">
    <property type="component" value="Unassembled WGS sequence"/>
</dbReference>
<reference evidence="1" key="1">
    <citation type="submission" date="2020-11" db="EMBL/GenBank/DDBJ databases">
        <authorList>
            <person name="Tran Van P."/>
        </authorList>
    </citation>
    <scope>NUCLEOTIDE SEQUENCE</scope>
</reference>
<sequence length="110" mass="12014">MKGAISEANNGFITSRLVTSSAGRERRHHNSWPDVRTGVGRSVAGLVYWLALSGNDVTASVQSYNPINPITNSFKSQDKHLIHTNNGMYLLCICGDPVADQLTEEQIADQ</sequence>
<name>A0A7R9QMH8_9ACAR</name>